<organism evidence="1 2">
    <name type="scientific">Hyalomma asiaticum</name>
    <name type="common">Tick</name>
    <dbReference type="NCBI Taxonomy" id="266040"/>
    <lineage>
        <taxon>Eukaryota</taxon>
        <taxon>Metazoa</taxon>
        <taxon>Ecdysozoa</taxon>
        <taxon>Arthropoda</taxon>
        <taxon>Chelicerata</taxon>
        <taxon>Arachnida</taxon>
        <taxon>Acari</taxon>
        <taxon>Parasitiformes</taxon>
        <taxon>Ixodida</taxon>
        <taxon>Ixodoidea</taxon>
        <taxon>Ixodidae</taxon>
        <taxon>Hyalomminae</taxon>
        <taxon>Hyalomma</taxon>
    </lineage>
</organism>
<gene>
    <name evidence="1" type="ORF">HPB50_018815</name>
</gene>
<dbReference type="Proteomes" id="UP000821845">
    <property type="component" value="Chromosome 4"/>
</dbReference>
<accession>A0ACB7SGT9</accession>
<evidence type="ECO:0000313" key="2">
    <source>
        <dbReference type="Proteomes" id="UP000821845"/>
    </source>
</evidence>
<comment type="caution">
    <text evidence="1">The sequence shown here is derived from an EMBL/GenBank/DDBJ whole genome shotgun (WGS) entry which is preliminary data.</text>
</comment>
<proteinExistence type="predicted"/>
<keyword evidence="2" id="KW-1185">Reference proteome</keyword>
<dbReference type="EMBL" id="CM023484">
    <property type="protein sequence ID" value="KAH6933910.1"/>
    <property type="molecule type" value="Genomic_DNA"/>
</dbReference>
<evidence type="ECO:0000313" key="1">
    <source>
        <dbReference type="EMBL" id="KAH6933910.1"/>
    </source>
</evidence>
<protein>
    <submittedName>
        <fullName evidence="1">Uncharacterized protein</fullName>
    </submittedName>
</protein>
<sequence length="94" mass="10034">MHVGTATKNDYSNLSRSLVKGVLAASLLLDYRETNAGSSSDHEEDCTWRRATARASAVFAELVLAEAQVNKPGLETEPTATSENPCVPQRAASV</sequence>
<reference evidence="1" key="1">
    <citation type="submission" date="2020-05" db="EMBL/GenBank/DDBJ databases">
        <title>Large-scale comparative analyses of tick genomes elucidate their genetic diversity and vector capacities.</title>
        <authorList>
            <person name="Jia N."/>
            <person name="Wang J."/>
            <person name="Shi W."/>
            <person name="Du L."/>
            <person name="Sun Y."/>
            <person name="Zhan W."/>
            <person name="Jiang J."/>
            <person name="Wang Q."/>
            <person name="Zhang B."/>
            <person name="Ji P."/>
            <person name="Sakyi L.B."/>
            <person name="Cui X."/>
            <person name="Yuan T."/>
            <person name="Jiang B."/>
            <person name="Yang W."/>
            <person name="Lam T.T.-Y."/>
            <person name="Chang Q."/>
            <person name="Ding S."/>
            <person name="Wang X."/>
            <person name="Zhu J."/>
            <person name="Ruan X."/>
            <person name="Zhao L."/>
            <person name="Wei J."/>
            <person name="Que T."/>
            <person name="Du C."/>
            <person name="Cheng J."/>
            <person name="Dai P."/>
            <person name="Han X."/>
            <person name="Huang E."/>
            <person name="Gao Y."/>
            <person name="Liu J."/>
            <person name="Shao H."/>
            <person name="Ye R."/>
            <person name="Li L."/>
            <person name="Wei W."/>
            <person name="Wang X."/>
            <person name="Wang C."/>
            <person name="Yang T."/>
            <person name="Huo Q."/>
            <person name="Li W."/>
            <person name="Guo W."/>
            <person name="Chen H."/>
            <person name="Zhou L."/>
            <person name="Ni X."/>
            <person name="Tian J."/>
            <person name="Zhou Y."/>
            <person name="Sheng Y."/>
            <person name="Liu T."/>
            <person name="Pan Y."/>
            <person name="Xia L."/>
            <person name="Li J."/>
            <person name="Zhao F."/>
            <person name="Cao W."/>
        </authorList>
    </citation>
    <scope>NUCLEOTIDE SEQUENCE</scope>
    <source>
        <strain evidence="1">Hyas-2018</strain>
    </source>
</reference>
<name>A0ACB7SGT9_HYAAI</name>